<evidence type="ECO:0000256" key="1">
    <source>
        <dbReference type="SAM" id="MobiDB-lite"/>
    </source>
</evidence>
<dbReference type="Proteomes" id="UP001303046">
    <property type="component" value="Unassembled WGS sequence"/>
</dbReference>
<reference evidence="2 3" key="1">
    <citation type="submission" date="2023-08" db="EMBL/GenBank/DDBJ databases">
        <title>A Necator americanus chromosomal reference genome.</title>
        <authorList>
            <person name="Ilik V."/>
            <person name="Petrzelkova K.J."/>
            <person name="Pardy F."/>
            <person name="Fuh T."/>
            <person name="Niatou-Singa F.S."/>
            <person name="Gouil Q."/>
            <person name="Baker L."/>
            <person name="Ritchie M.E."/>
            <person name="Jex A.R."/>
            <person name="Gazzola D."/>
            <person name="Li H."/>
            <person name="Toshio Fujiwara R."/>
            <person name="Zhan B."/>
            <person name="Aroian R.V."/>
            <person name="Pafco B."/>
            <person name="Schwarz E.M."/>
        </authorList>
    </citation>
    <scope>NUCLEOTIDE SEQUENCE [LARGE SCALE GENOMIC DNA]</scope>
    <source>
        <strain evidence="2 3">Aroian</strain>
        <tissue evidence="2">Whole animal</tissue>
    </source>
</reference>
<feature type="compositionally biased region" description="Basic and acidic residues" evidence="1">
    <location>
        <begin position="139"/>
        <end position="160"/>
    </location>
</feature>
<accession>A0ABR1BGL8</accession>
<dbReference type="EMBL" id="JAVFWL010000001">
    <property type="protein sequence ID" value="KAK6725578.1"/>
    <property type="molecule type" value="Genomic_DNA"/>
</dbReference>
<gene>
    <name evidence="2" type="primary">Necator_chrI.g222</name>
    <name evidence="2" type="ORF">RB195_004101</name>
</gene>
<comment type="caution">
    <text evidence="2">The sequence shown here is derived from an EMBL/GenBank/DDBJ whole genome shotgun (WGS) entry which is preliminary data.</text>
</comment>
<feature type="compositionally biased region" description="Low complexity" evidence="1">
    <location>
        <begin position="129"/>
        <end position="138"/>
    </location>
</feature>
<proteinExistence type="predicted"/>
<name>A0ABR1BGL8_NECAM</name>
<keyword evidence="3" id="KW-1185">Reference proteome</keyword>
<organism evidence="2 3">
    <name type="scientific">Necator americanus</name>
    <name type="common">Human hookworm</name>
    <dbReference type="NCBI Taxonomy" id="51031"/>
    <lineage>
        <taxon>Eukaryota</taxon>
        <taxon>Metazoa</taxon>
        <taxon>Ecdysozoa</taxon>
        <taxon>Nematoda</taxon>
        <taxon>Chromadorea</taxon>
        <taxon>Rhabditida</taxon>
        <taxon>Rhabditina</taxon>
        <taxon>Rhabditomorpha</taxon>
        <taxon>Strongyloidea</taxon>
        <taxon>Ancylostomatidae</taxon>
        <taxon>Bunostominae</taxon>
        <taxon>Necator</taxon>
    </lineage>
</organism>
<protein>
    <submittedName>
        <fullName evidence="2">Uncharacterized protein</fullName>
    </submittedName>
</protein>
<feature type="compositionally biased region" description="Polar residues" evidence="1">
    <location>
        <begin position="103"/>
        <end position="116"/>
    </location>
</feature>
<evidence type="ECO:0000313" key="2">
    <source>
        <dbReference type="EMBL" id="KAK6725578.1"/>
    </source>
</evidence>
<feature type="compositionally biased region" description="Polar residues" evidence="1">
    <location>
        <begin position="48"/>
        <end position="67"/>
    </location>
</feature>
<sequence length="297" mass="33944">MVEDSSKKKPMGVRIGKSFKDVNRELRAKLSNINKNLLPGSKERKPQSMGSSKQSPIIAKPTTNQPTRKIPSVTAHSPPRSPVQVRKKDSVTRSQTNKKKTSSDTAGTRDQSNTSQSKEKRKKEESEEFSPPSSSSPSSERKKSPVKKPDQLKPKMRKIYTEKQLKKMIDRLYKQTEILRADDPSVDTLLKETRESIQAIEALEKLYHHVHEESKIRTKRLMDEFERLKTMRQQHARDIDSQIAQQVRTEVDNKKELEEILNDSNVKNLVAKPVGSKEEVEQQSSFVVNMLRGVFGL</sequence>
<feature type="region of interest" description="Disordered" evidence="1">
    <location>
        <begin position="32"/>
        <end position="160"/>
    </location>
</feature>
<feature type="region of interest" description="Disordered" evidence="1">
    <location>
        <begin position="1"/>
        <end position="20"/>
    </location>
</feature>
<evidence type="ECO:0000313" key="3">
    <source>
        <dbReference type="Proteomes" id="UP001303046"/>
    </source>
</evidence>